<keyword evidence="8 10" id="KW-0333">Golgi apparatus</keyword>
<evidence type="ECO:0000256" key="10">
    <source>
        <dbReference type="RuleBase" id="RU363063"/>
    </source>
</evidence>
<keyword evidence="5" id="KW-0812">Transmembrane</keyword>
<keyword evidence="3 10" id="KW-0328">Glycosyltransferase</keyword>
<dbReference type="PANTHER" id="PTHR11214">
    <property type="entry name" value="BETA-1,3-N-ACETYLGLUCOSAMINYLTRANSFERASE"/>
    <property type="match status" value="1"/>
</dbReference>
<protein>
    <recommendedName>
        <fullName evidence="10">Hexosyltransferase</fullName>
        <ecNumber evidence="10">2.4.1.-</ecNumber>
    </recommendedName>
</protein>
<organism evidence="11 12">
    <name type="scientific">Ignelater luminosus</name>
    <name type="common">Cucubano</name>
    <name type="synonym">Pyrophorus luminosus</name>
    <dbReference type="NCBI Taxonomy" id="2038154"/>
    <lineage>
        <taxon>Eukaryota</taxon>
        <taxon>Metazoa</taxon>
        <taxon>Ecdysozoa</taxon>
        <taxon>Arthropoda</taxon>
        <taxon>Hexapoda</taxon>
        <taxon>Insecta</taxon>
        <taxon>Pterygota</taxon>
        <taxon>Neoptera</taxon>
        <taxon>Endopterygota</taxon>
        <taxon>Coleoptera</taxon>
        <taxon>Polyphaga</taxon>
        <taxon>Elateriformia</taxon>
        <taxon>Elateroidea</taxon>
        <taxon>Elateridae</taxon>
        <taxon>Agrypninae</taxon>
        <taxon>Pyrophorini</taxon>
        <taxon>Ignelater</taxon>
    </lineage>
</organism>
<gene>
    <name evidence="11" type="ORF">ILUMI_08772</name>
</gene>
<evidence type="ECO:0000313" key="12">
    <source>
        <dbReference type="Proteomes" id="UP000801492"/>
    </source>
</evidence>
<dbReference type="GO" id="GO:0000139">
    <property type="term" value="C:Golgi membrane"/>
    <property type="evidence" value="ECO:0007669"/>
    <property type="project" value="UniProtKB-SubCell"/>
</dbReference>
<dbReference type="Proteomes" id="UP000801492">
    <property type="component" value="Unassembled WGS sequence"/>
</dbReference>
<evidence type="ECO:0000313" key="11">
    <source>
        <dbReference type="EMBL" id="KAF2897403.1"/>
    </source>
</evidence>
<dbReference type="InterPro" id="IPR002659">
    <property type="entry name" value="Glyco_trans_31"/>
</dbReference>
<proteinExistence type="inferred from homology"/>
<keyword evidence="6" id="KW-0735">Signal-anchor</keyword>
<dbReference type="EMBL" id="VTPC01004192">
    <property type="protein sequence ID" value="KAF2897403.1"/>
    <property type="molecule type" value="Genomic_DNA"/>
</dbReference>
<feature type="non-terminal residue" evidence="11">
    <location>
        <position position="138"/>
    </location>
</feature>
<evidence type="ECO:0000256" key="4">
    <source>
        <dbReference type="ARBA" id="ARBA00022679"/>
    </source>
</evidence>
<keyword evidence="7" id="KW-1133">Transmembrane helix</keyword>
<keyword evidence="4" id="KW-0808">Transferase</keyword>
<keyword evidence="12" id="KW-1185">Reference proteome</keyword>
<dbReference type="OrthoDB" id="5512589at2759"/>
<evidence type="ECO:0000256" key="3">
    <source>
        <dbReference type="ARBA" id="ARBA00022676"/>
    </source>
</evidence>
<evidence type="ECO:0000256" key="7">
    <source>
        <dbReference type="ARBA" id="ARBA00022989"/>
    </source>
</evidence>
<evidence type="ECO:0000256" key="8">
    <source>
        <dbReference type="ARBA" id="ARBA00023034"/>
    </source>
</evidence>
<dbReference type="PANTHER" id="PTHR11214:SF314">
    <property type="entry name" value="HEXOSYLTRANSFERASE"/>
    <property type="match status" value="1"/>
</dbReference>
<reference evidence="11" key="1">
    <citation type="submission" date="2019-08" db="EMBL/GenBank/DDBJ databases">
        <title>The genome of the North American firefly Photinus pyralis.</title>
        <authorList>
            <consortium name="Photinus pyralis genome working group"/>
            <person name="Fallon T.R."/>
            <person name="Sander Lower S.E."/>
            <person name="Weng J.-K."/>
        </authorList>
    </citation>
    <scope>NUCLEOTIDE SEQUENCE</scope>
    <source>
        <strain evidence="11">TRF0915ILg1</strain>
        <tissue evidence="11">Whole body</tissue>
    </source>
</reference>
<name>A0A8K0GGQ0_IGNLU</name>
<evidence type="ECO:0000256" key="5">
    <source>
        <dbReference type="ARBA" id="ARBA00022692"/>
    </source>
</evidence>
<sequence length="138" mass="16262">YMPKYMYEAKMYPNYLSGTGYVMSTDVAETLFQTALHTPLLHLEDVYLTGICAKTAGIRAINNENFNLDKINFDSCMYQTLISIHYNTPLELRDLYFRIHRLNLKEICKIQKEAQARINTTSRYRRKTTRRKGLNICY</sequence>
<dbReference type="EC" id="2.4.1.-" evidence="10"/>
<dbReference type="GO" id="GO:0016758">
    <property type="term" value="F:hexosyltransferase activity"/>
    <property type="evidence" value="ECO:0007669"/>
    <property type="project" value="InterPro"/>
</dbReference>
<evidence type="ECO:0000256" key="2">
    <source>
        <dbReference type="ARBA" id="ARBA00008661"/>
    </source>
</evidence>
<keyword evidence="9" id="KW-0472">Membrane</keyword>
<comment type="subcellular location">
    <subcellularLocation>
        <location evidence="1 10">Golgi apparatus membrane</location>
        <topology evidence="1 10">Single-pass type II membrane protein</topology>
    </subcellularLocation>
</comment>
<evidence type="ECO:0000256" key="9">
    <source>
        <dbReference type="ARBA" id="ARBA00023136"/>
    </source>
</evidence>
<evidence type="ECO:0000256" key="6">
    <source>
        <dbReference type="ARBA" id="ARBA00022968"/>
    </source>
</evidence>
<dbReference type="Pfam" id="PF01762">
    <property type="entry name" value="Galactosyl_T"/>
    <property type="match status" value="1"/>
</dbReference>
<accession>A0A8K0GGQ0</accession>
<comment type="caution">
    <text evidence="11">The sequence shown here is derived from an EMBL/GenBank/DDBJ whole genome shotgun (WGS) entry which is preliminary data.</text>
</comment>
<comment type="similarity">
    <text evidence="2 10">Belongs to the glycosyltransferase 31 family.</text>
</comment>
<dbReference type="AlphaFoldDB" id="A0A8K0GGQ0"/>
<evidence type="ECO:0000256" key="1">
    <source>
        <dbReference type="ARBA" id="ARBA00004323"/>
    </source>
</evidence>
<dbReference type="GO" id="GO:0006493">
    <property type="term" value="P:protein O-linked glycosylation"/>
    <property type="evidence" value="ECO:0007669"/>
    <property type="project" value="TreeGrafter"/>
</dbReference>
<dbReference type="Gene3D" id="3.90.550.50">
    <property type="match status" value="1"/>
</dbReference>